<keyword evidence="2" id="KW-0378">Hydrolase</keyword>
<evidence type="ECO:0000259" key="3">
    <source>
        <dbReference type="PROSITE" id="PS51462"/>
    </source>
</evidence>
<feature type="domain" description="Nudix hydrolase" evidence="3">
    <location>
        <begin position="23"/>
        <end position="150"/>
    </location>
</feature>
<comment type="caution">
    <text evidence="4">The sequence shown here is derived from an EMBL/GenBank/DDBJ whole genome shotgun (WGS) entry which is preliminary data.</text>
</comment>
<dbReference type="PROSITE" id="PS51462">
    <property type="entry name" value="NUDIX"/>
    <property type="match status" value="1"/>
</dbReference>
<dbReference type="InterPro" id="IPR020084">
    <property type="entry name" value="NUDIX_hydrolase_CS"/>
</dbReference>
<evidence type="ECO:0000313" key="5">
    <source>
        <dbReference type="Proteomes" id="UP001595851"/>
    </source>
</evidence>
<name>A0ABV8GEJ9_9ACTN</name>
<dbReference type="EMBL" id="JBHSBI010000016">
    <property type="protein sequence ID" value="MFC4011425.1"/>
    <property type="molecule type" value="Genomic_DNA"/>
</dbReference>
<accession>A0ABV8GEJ9</accession>
<evidence type="ECO:0000256" key="2">
    <source>
        <dbReference type="ARBA" id="ARBA00022801"/>
    </source>
</evidence>
<proteinExistence type="predicted"/>
<evidence type="ECO:0000313" key="4">
    <source>
        <dbReference type="EMBL" id="MFC4011425.1"/>
    </source>
</evidence>
<reference evidence="5" key="1">
    <citation type="journal article" date="2019" name="Int. J. Syst. Evol. Microbiol.">
        <title>The Global Catalogue of Microorganisms (GCM) 10K type strain sequencing project: providing services to taxonomists for standard genome sequencing and annotation.</title>
        <authorList>
            <consortium name="The Broad Institute Genomics Platform"/>
            <consortium name="The Broad Institute Genome Sequencing Center for Infectious Disease"/>
            <person name="Wu L."/>
            <person name="Ma J."/>
        </authorList>
    </citation>
    <scope>NUCLEOTIDE SEQUENCE [LARGE SCALE GENOMIC DNA]</scope>
    <source>
        <strain evidence="5">TBRC 1276</strain>
    </source>
</reference>
<comment type="cofactor">
    <cofactor evidence="1">
        <name>Mg(2+)</name>
        <dbReference type="ChEBI" id="CHEBI:18420"/>
    </cofactor>
</comment>
<dbReference type="Proteomes" id="UP001595851">
    <property type="component" value="Unassembled WGS sequence"/>
</dbReference>
<dbReference type="PANTHER" id="PTHR43046">
    <property type="entry name" value="GDP-MANNOSE MANNOSYL HYDROLASE"/>
    <property type="match status" value="1"/>
</dbReference>
<dbReference type="PANTHER" id="PTHR43046:SF16">
    <property type="entry name" value="ADP-RIBOSE PYROPHOSPHATASE YJHB-RELATED"/>
    <property type="match status" value="1"/>
</dbReference>
<dbReference type="InterPro" id="IPR015797">
    <property type="entry name" value="NUDIX_hydrolase-like_dom_sf"/>
</dbReference>
<dbReference type="Gene3D" id="3.90.79.10">
    <property type="entry name" value="Nucleoside Triphosphate Pyrophosphohydrolase"/>
    <property type="match status" value="1"/>
</dbReference>
<gene>
    <name evidence="4" type="ORF">ACFOY2_29640</name>
</gene>
<dbReference type="Pfam" id="PF00293">
    <property type="entry name" value="NUDIX"/>
    <property type="match status" value="1"/>
</dbReference>
<protein>
    <submittedName>
        <fullName evidence="4">NUDIX domain-containing protein</fullName>
    </submittedName>
</protein>
<dbReference type="SUPFAM" id="SSF55811">
    <property type="entry name" value="Nudix"/>
    <property type="match status" value="1"/>
</dbReference>
<dbReference type="RefSeq" id="WP_379531382.1">
    <property type="nucleotide sequence ID" value="NZ_JBHSBI010000016.1"/>
</dbReference>
<sequence>MLRLLTRVWRSLDGRLQWRLVWLKHATFMIGVTGVVRDAEGRVLLLKHRLWPEGRQWGCPTGYANRSETLEDTVVREVFEETGLTVEVGRLIRVRSGFRLRVEVAYEAVLTGGTLRIDPVEVLEAAWFSPGELPEGTQGSHRLLIEAPGAGGVGTPPARASG</sequence>
<organism evidence="4 5">
    <name type="scientific">Nonomuraea purpurea</name>
    <dbReference type="NCBI Taxonomy" id="1849276"/>
    <lineage>
        <taxon>Bacteria</taxon>
        <taxon>Bacillati</taxon>
        <taxon>Actinomycetota</taxon>
        <taxon>Actinomycetes</taxon>
        <taxon>Streptosporangiales</taxon>
        <taxon>Streptosporangiaceae</taxon>
        <taxon>Nonomuraea</taxon>
    </lineage>
</organism>
<dbReference type="PROSITE" id="PS00893">
    <property type="entry name" value="NUDIX_BOX"/>
    <property type="match status" value="1"/>
</dbReference>
<evidence type="ECO:0000256" key="1">
    <source>
        <dbReference type="ARBA" id="ARBA00001946"/>
    </source>
</evidence>
<dbReference type="InterPro" id="IPR000086">
    <property type="entry name" value="NUDIX_hydrolase_dom"/>
</dbReference>
<keyword evidence="5" id="KW-1185">Reference proteome</keyword>